<evidence type="ECO:0000256" key="1">
    <source>
        <dbReference type="SAM" id="Phobius"/>
    </source>
</evidence>
<keyword evidence="1" id="KW-0472">Membrane</keyword>
<gene>
    <name evidence="2" type="ORF">METZ01_LOCUS456961</name>
</gene>
<dbReference type="EMBL" id="UINC01190115">
    <property type="protein sequence ID" value="SVE04107.1"/>
    <property type="molecule type" value="Genomic_DNA"/>
</dbReference>
<organism evidence="2">
    <name type="scientific">marine metagenome</name>
    <dbReference type="NCBI Taxonomy" id="408172"/>
    <lineage>
        <taxon>unclassified sequences</taxon>
        <taxon>metagenomes</taxon>
        <taxon>ecological metagenomes</taxon>
    </lineage>
</organism>
<keyword evidence="1" id="KW-1133">Transmembrane helix</keyword>
<feature type="transmembrane region" description="Helical" evidence="1">
    <location>
        <begin position="12"/>
        <end position="33"/>
    </location>
</feature>
<dbReference type="AlphaFoldDB" id="A0A383A8I3"/>
<dbReference type="PROSITE" id="PS51257">
    <property type="entry name" value="PROKAR_LIPOPROTEIN"/>
    <property type="match status" value="1"/>
</dbReference>
<name>A0A383A8I3_9ZZZZ</name>
<evidence type="ECO:0000313" key="2">
    <source>
        <dbReference type="EMBL" id="SVE04107.1"/>
    </source>
</evidence>
<sequence length="45" mass="4820">MKLKLDKATTVAGMIGLGVFVACFNVVAGTFLLKFGWAKVSIILF</sequence>
<accession>A0A383A8I3</accession>
<feature type="non-terminal residue" evidence="2">
    <location>
        <position position="45"/>
    </location>
</feature>
<protein>
    <submittedName>
        <fullName evidence="2">Uncharacterized protein</fullName>
    </submittedName>
</protein>
<proteinExistence type="predicted"/>
<reference evidence="2" key="1">
    <citation type="submission" date="2018-05" db="EMBL/GenBank/DDBJ databases">
        <authorList>
            <person name="Lanie J.A."/>
            <person name="Ng W.-L."/>
            <person name="Kazmierczak K.M."/>
            <person name="Andrzejewski T.M."/>
            <person name="Davidsen T.M."/>
            <person name="Wayne K.J."/>
            <person name="Tettelin H."/>
            <person name="Glass J.I."/>
            <person name="Rusch D."/>
            <person name="Podicherti R."/>
            <person name="Tsui H.-C.T."/>
            <person name="Winkler M.E."/>
        </authorList>
    </citation>
    <scope>NUCLEOTIDE SEQUENCE</scope>
</reference>
<keyword evidence="1" id="KW-0812">Transmembrane</keyword>